<dbReference type="PANTHER" id="PTHR13148:SF0">
    <property type="entry name" value="POST-GPI ATTACHMENT TO PROTEINS FACTOR 3"/>
    <property type="match status" value="1"/>
</dbReference>
<dbReference type="GO" id="GO:0006506">
    <property type="term" value="P:GPI anchor biosynthetic process"/>
    <property type="evidence" value="ECO:0007669"/>
    <property type="project" value="UniProtKB-KW"/>
</dbReference>
<feature type="transmembrane region" description="Helical" evidence="7">
    <location>
        <begin position="690"/>
        <end position="710"/>
    </location>
</feature>
<dbReference type="SUPFAM" id="SSF51905">
    <property type="entry name" value="FAD/NAD(P)-binding domain"/>
    <property type="match status" value="1"/>
</dbReference>
<dbReference type="Gene3D" id="3.50.50.60">
    <property type="entry name" value="FAD/NAD(P)-binding domain"/>
    <property type="match status" value="2"/>
</dbReference>
<feature type="transmembrane region" description="Helical" evidence="7">
    <location>
        <begin position="158"/>
        <end position="181"/>
    </location>
</feature>
<evidence type="ECO:0000313" key="9">
    <source>
        <dbReference type="Proteomes" id="UP000469890"/>
    </source>
</evidence>
<gene>
    <name evidence="8" type="ORF">FB192DRAFT_1334424</name>
</gene>
<keyword evidence="6 7" id="KW-0472">Membrane</keyword>
<dbReference type="Pfam" id="PF13450">
    <property type="entry name" value="NAD_binding_8"/>
    <property type="match status" value="1"/>
</dbReference>
<comment type="subcellular location">
    <subcellularLocation>
        <location evidence="1">Endomembrane system</location>
        <topology evidence="1">Multi-pass membrane protein</topology>
    </subcellularLocation>
</comment>
<proteinExistence type="predicted"/>
<feature type="transmembrane region" description="Helical" evidence="7">
    <location>
        <begin position="811"/>
        <end position="830"/>
    </location>
</feature>
<dbReference type="GO" id="GO:0016788">
    <property type="term" value="F:hydrolase activity, acting on ester bonds"/>
    <property type="evidence" value="ECO:0007669"/>
    <property type="project" value="TreeGrafter"/>
</dbReference>
<reference evidence="8 9" key="1">
    <citation type="submission" date="2019-09" db="EMBL/GenBank/DDBJ databases">
        <authorList>
            <consortium name="DOE Joint Genome Institute"/>
            <person name="Mondo S.J."/>
            <person name="Navarro-Mendoza M.I."/>
            <person name="Perez-Arques C."/>
            <person name="Panchal S."/>
            <person name="Nicolas F.E."/>
            <person name="Ganguly P."/>
            <person name="Pangilinan J."/>
            <person name="Grigoriev I."/>
            <person name="Heitman J."/>
            <person name="Sanya K."/>
            <person name="Garre V."/>
        </authorList>
    </citation>
    <scope>NUCLEOTIDE SEQUENCE [LARGE SCALE GENOMIC DNA]</scope>
    <source>
        <strain evidence="8 9">MU402</strain>
    </source>
</reference>
<evidence type="ECO:0000256" key="4">
    <source>
        <dbReference type="ARBA" id="ARBA00022729"/>
    </source>
</evidence>
<dbReference type="PANTHER" id="PTHR13148">
    <property type="entry name" value="PER1-RELATED"/>
    <property type="match status" value="1"/>
</dbReference>
<dbReference type="GO" id="GO:0005789">
    <property type="term" value="C:endoplasmic reticulum membrane"/>
    <property type="evidence" value="ECO:0007669"/>
    <property type="project" value="TreeGrafter"/>
</dbReference>
<dbReference type="Proteomes" id="UP000469890">
    <property type="component" value="Unassembled WGS sequence"/>
</dbReference>
<feature type="transmembrane region" description="Helical" evidence="7">
    <location>
        <begin position="659"/>
        <end position="678"/>
    </location>
</feature>
<dbReference type="InterPro" id="IPR007217">
    <property type="entry name" value="Per1-like"/>
</dbReference>
<evidence type="ECO:0000256" key="5">
    <source>
        <dbReference type="ARBA" id="ARBA00022989"/>
    </source>
</evidence>
<keyword evidence="3 7" id="KW-0812">Transmembrane</keyword>
<dbReference type="Pfam" id="PF04080">
    <property type="entry name" value="Per1"/>
    <property type="match status" value="1"/>
</dbReference>
<evidence type="ECO:0000256" key="6">
    <source>
        <dbReference type="ARBA" id="ARBA00023136"/>
    </source>
</evidence>
<keyword evidence="4" id="KW-0732">Signal</keyword>
<dbReference type="EMBL" id="JAAECE010000009">
    <property type="protein sequence ID" value="KAF1797293.1"/>
    <property type="molecule type" value="Genomic_DNA"/>
</dbReference>
<comment type="caution">
    <text evidence="8">The sequence shown here is derived from an EMBL/GenBank/DDBJ whole genome shotgun (WGS) entry which is preliminary data.</text>
</comment>
<sequence>MKDKKQINIAVIGSGLAGLSTAYLLENNQHDNINVHLFEKNASVGMDAASISVGPEKDFRIDVPMRSYMSGYYSHLFRLYQHLNIPAKKAKFSFGWYRIMQSKSKPLCKNMEPSQVASYTTNDSYLVYSGARTVGHLDMVKSSTSSTMLDFIADIGRFIWRSFVVAFSYLWLMFISLWMYYRGHLHNPHHPICNMTLGQFFKTYHVHSYFAHEIFVPLFAAVCTNSYQSMLNYPASDILEYMAMGLFQESYVAGFGVQQVVKNMSAPLQNVHLETQITSIKPNAKPQHRFELTDEHGQVYDIDHIIFATQGNQAVSMLKEYVSSLKQGQEASFDSWKSASEPMIKSVQAQMDMLQTFCYDTALVVNHTDTRLLPSDQSNWKALNLAIVDKSVDPGDSDLIVPYPHDTTMATHIINLTHSSLKKKTDHLYMQTTNPCVAVDPKKVLSVAWFERATVTLESKKALQQLFSVDKDTSEISLGACQGKNGIWFVGSYCWKGIPLLEGCVASAEYVVTRGIAPAEGIEIQVPCNMTLAIRITVILATLFTVCLASSGDRLPEYIQCVEQCTASTDISQLPLHLRLLQWTVRQDCGYHCMQTITQRAIANQNYIHQYHGKWPFQRVFGIQEPASVVFSILNGLMHLRYFKIIKQQVNDTYRLKKFYLGIAVAGMNAWLWSTVFHTRDTPITEKLDYFSAGLYIFYGLCVAVVRIFYLKNTVALIWTTVCALLYIAHVTYLSSLDRFDYGYNMTACIVVGLLQTNLWLGWSVLQYTKWGQPERRPYAYMAGASVVLVSCAMSLEVFDFPPIMEILDAHSLWHAATIPLAPLFYKFLLRDTELETSVSKQAKEKRQS</sequence>
<evidence type="ECO:0000313" key="8">
    <source>
        <dbReference type="EMBL" id="KAF1797293.1"/>
    </source>
</evidence>
<dbReference type="AlphaFoldDB" id="A0A8H4B8X0"/>
<accession>A0A8H4B8X0</accession>
<dbReference type="InterPro" id="IPR036188">
    <property type="entry name" value="FAD/NAD-bd_sf"/>
</dbReference>
<evidence type="ECO:0000256" key="7">
    <source>
        <dbReference type="SAM" id="Phobius"/>
    </source>
</evidence>
<keyword evidence="5 7" id="KW-1133">Transmembrane helix</keyword>
<feature type="transmembrane region" description="Helical" evidence="7">
    <location>
        <begin position="778"/>
        <end position="799"/>
    </location>
</feature>
<name>A0A8H4B8X0_MUCCL</name>
<evidence type="ECO:0000256" key="2">
    <source>
        <dbReference type="ARBA" id="ARBA00022502"/>
    </source>
</evidence>
<dbReference type="Gene3D" id="3.90.660.10">
    <property type="match status" value="1"/>
</dbReference>
<keyword evidence="2" id="KW-0337">GPI-anchor biosynthesis</keyword>
<evidence type="ECO:0000256" key="1">
    <source>
        <dbReference type="ARBA" id="ARBA00004127"/>
    </source>
</evidence>
<organism evidence="8 9">
    <name type="scientific">Mucor circinelloides f. lusitanicus</name>
    <name type="common">Mucor racemosus var. lusitanicus</name>
    <dbReference type="NCBI Taxonomy" id="29924"/>
    <lineage>
        <taxon>Eukaryota</taxon>
        <taxon>Fungi</taxon>
        <taxon>Fungi incertae sedis</taxon>
        <taxon>Mucoromycota</taxon>
        <taxon>Mucoromycotina</taxon>
        <taxon>Mucoromycetes</taxon>
        <taxon>Mucorales</taxon>
        <taxon>Mucorineae</taxon>
        <taxon>Mucoraceae</taxon>
        <taxon>Mucor</taxon>
    </lineage>
</organism>
<feature type="transmembrane region" description="Helical" evidence="7">
    <location>
        <begin position="717"/>
        <end position="736"/>
    </location>
</feature>
<feature type="transmembrane region" description="Helical" evidence="7">
    <location>
        <begin position="742"/>
        <end position="766"/>
    </location>
</feature>
<protein>
    <submittedName>
        <fullName evidence="8">Per1-like-domain-containing protein</fullName>
    </submittedName>
</protein>
<evidence type="ECO:0000256" key="3">
    <source>
        <dbReference type="ARBA" id="ARBA00022692"/>
    </source>
</evidence>